<dbReference type="EMBL" id="JARVII010000017">
    <property type="protein sequence ID" value="MDG9699809.1"/>
    <property type="molecule type" value="Genomic_DNA"/>
</dbReference>
<organism evidence="7 8">
    <name type="scientific">Ottowia cancrivicina</name>
    <dbReference type="NCBI Taxonomy" id="3040346"/>
    <lineage>
        <taxon>Bacteria</taxon>
        <taxon>Pseudomonadati</taxon>
        <taxon>Pseudomonadota</taxon>
        <taxon>Betaproteobacteria</taxon>
        <taxon>Burkholderiales</taxon>
        <taxon>Comamonadaceae</taxon>
        <taxon>Ottowia</taxon>
    </lineage>
</organism>
<keyword evidence="5" id="KW-0456">Lyase</keyword>
<keyword evidence="4" id="KW-0324">Glycolysis</keyword>
<dbReference type="Proteomes" id="UP001237156">
    <property type="component" value="Unassembled WGS sequence"/>
</dbReference>
<protein>
    <recommendedName>
        <fullName evidence="3">fructose-bisphosphate aldolase</fullName>
        <ecNumber evidence="3">4.1.2.13</ecNumber>
    </recommendedName>
    <alternativeName>
        <fullName evidence="6">Fructose-bisphosphate aldolase class I</fullName>
    </alternativeName>
</protein>
<dbReference type="Pfam" id="PF00274">
    <property type="entry name" value="Glycolytic"/>
    <property type="match status" value="1"/>
</dbReference>
<dbReference type="AlphaFoldDB" id="A0AAW6RI58"/>
<dbReference type="InterPro" id="IPR000741">
    <property type="entry name" value="FBA_I"/>
</dbReference>
<evidence type="ECO:0000256" key="1">
    <source>
        <dbReference type="ARBA" id="ARBA00004714"/>
    </source>
</evidence>
<dbReference type="GO" id="GO:0006096">
    <property type="term" value="P:glycolytic process"/>
    <property type="evidence" value="ECO:0007669"/>
    <property type="project" value="UniProtKB-KW"/>
</dbReference>
<name>A0AAW6RI58_9BURK</name>
<dbReference type="InterPro" id="IPR013785">
    <property type="entry name" value="Aldolase_TIM"/>
</dbReference>
<evidence type="ECO:0000313" key="8">
    <source>
        <dbReference type="Proteomes" id="UP001237156"/>
    </source>
</evidence>
<comment type="pathway">
    <text evidence="1">Carbohydrate degradation; glycolysis; D-glyceraldehyde 3-phosphate and glycerone phosphate from D-glucose: step 4/4.</text>
</comment>
<dbReference type="PANTHER" id="PTHR11627">
    <property type="entry name" value="FRUCTOSE-BISPHOSPHATE ALDOLASE"/>
    <property type="match status" value="1"/>
</dbReference>
<sequence length="295" mass="31704">MNQQQMDQIASGKGFVAALDQSGGSTPKALKLYGLDESAWQSEAQMFDLVHAMRARIVQSPAFDGRRVLGAILFEMTMDREFDGLPAADYLWQRKRVVPFLKVDKGLADEADGVQLMKPMPQLDSLLARAAGKNIFGTKMRSVIHAANARGIAAALDQQFAVGQQILKAGLVPILEPEVSIKAADKPQAESLLKAGFIERLDALPGDQKVMLKLTLPSVAGAYGDLVKHPRVLRVVALSGGYSRDESNALLAQNPGVIASFSRALTEGLTAQQSDAEFNAALDKAIESIYQASIA</sequence>
<comment type="caution">
    <text evidence="7">The sequence shown here is derived from an EMBL/GenBank/DDBJ whole genome shotgun (WGS) entry which is preliminary data.</text>
</comment>
<dbReference type="RefSeq" id="WP_279524646.1">
    <property type="nucleotide sequence ID" value="NZ_JARVII010000017.1"/>
</dbReference>
<dbReference type="EC" id="4.1.2.13" evidence="3"/>
<keyword evidence="8" id="KW-1185">Reference proteome</keyword>
<evidence type="ECO:0000256" key="4">
    <source>
        <dbReference type="ARBA" id="ARBA00023152"/>
    </source>
</evidence>
<dbReference type="Gene3D" id="3.20.20.70">
    <property type="entry name" value="Aldolase class I"/>
    <property type="match status" value="1"/>
</dbReference>
<evidence type="ECO:0000256" key="6">
    <source>
        <dbReference type="ARBA" id="ARBA00029799"/>
    </source>
</evidence>
<evidence type="ECO:0000313" key="7">
    <source>
        <dbReference type="EMBL" id="MDG9699809.1"/>
    </source>
</evidence>
<evidence type="ECO:0000256" key="5">
    <source>
        <dbReference type="ARBA" id="ARBA00023239"/>
    </source>
</evidence>
<proteinExistence type="inferred from homology"/>
<reference evidence="7 8" key="1">
    <citation type="submission" date="2023-04" db="EMBL/GenBank/DDBJ databases">
        <title>Ottowia paracancer sp. nov., isolated from human stomach.</title>
        <authorList>
            <person name="Song Y."/>
        </authorList>
    </citation>
    <scope>NUCLEOTIDE SEQUENCE [LARGE SCALE GENOMIC DNA]</scope>
    <source>
        <strain evidence="7 8">10c7w1</strain>
    </source>
</reference>
<dbReference type="GO" id="GO:0004332">
    <property type="term" value="F:fructose-bisphosphate aldolase activity"/>
    <property type="evidence" value="ECO:0007669"/>
    <property type="project" value="UniProtKB-EC"/>
</dbReference>
<gene>
    <name evidence="7" type="ORF">QB898_08830</name>
</gene>
<accession>A0AAW6RI58</accession>
<comment type="similarity">
    <text evidence="2">Belongs to the class I fructose-bisphosphate aldolase family.</text>
</comment>
<dbReference type="NCBIfam" id="NF003784">
    <property type="entry name" value="PRK05377.1"/>
    <property type="match status" value="1"/>
</dbReference>
<evidence type="ECO:0000256" key="2">
    <source>
        <dbReference type="ARBA" id="ARBA00010387"/>
    </source>
</evidence>
<dbReference type="SUPFAM" id="SSF51569">
    <property type="entry name" value="Aldolase"/>
    <property type="match status" value="1"/>
</dbReference>
<evidence type="ECO:0000256" key="3">
    <source>
        <dbReference type="ARBA" id="ARBA00013068"/>
    </source>
</evidence>